<keyword evidence="4" id="KW-1185">Reference proteome</keyword>
<feature type="region of interest" description="Disordered" evidence="1">
    <location>
        <begin position="536"/>
        <end position="569"/>
    </location>
</feature>
<dbReference type="Pfam" id="PF04326">
    <property type="entry name" value="SLFN_AlbA_2"/>
    <property type="match status" value="1"/>
</dbReference>
<reference evidence="4" key="1">
    <citation type="submission" date="2017-09" db="EMBL/GenBank/DDBJ databases">
        <authorList>
            <person name="Cho G.-S."/>
            <person name="Oguntoyinbo F.A."/>
            <person name="Cnockaert M."/>
            <person name="Kabisch J."/>
            <person name="Neve H."/>
            <person name="Bockelmann W."/>
            <person name="Wenning M."/>
            <person name="Franz C.M."/>
            <person name="Vandamme P."/>
        </authorList>
    </citation>
    <scope>NUCLEOTIDE SEQUENCE [LARGE SCALE GENOMIC DNA]</scope>
    <source>
        <strain evidence="4">MBT G8648</strain>
    </source>
</reference>
<sequence>MDEQALKQLLHSLIERWESEVVEFKRGGKGFFTSDLGKYLSALANEANLRACESAWLVFGIDDKTRRILGSEYRQASGELDRLKMQIADGTEPSITFRDIHELETPEGRVLLFEIPPAPMGMPIAWQGHYFARAGESLTGLGLDKQDAIRRQTDATDWSVQLVPNATLDHLDPEAVSKARESFAKKYANRFEPGEVMGWPLPTFLDRAKLTLDGKVTRAALLLLGKEEAAPLLSPHPAQLTWKLEGPERAYQHFGPPFLLATTRLYQQIRNVQVRILPEDQLLGVELAKYDQRIVLEALHNCIAHQDYARNGRVLVTEEPDRLILENAGGFFEGRPEDYVTGHKTPMHYRNPFLVNAMVELNMIDTMGYGIHEMHLGQAKRYLPMPDYDVTDPSRVRLTIYGSIVEPAYTRMLIKKTELSLQEILALDRVQKQLPLDKEMVSRLRRAKLIEGRQPNLRVSAEIATATATKAQYIHTRGQDDAFYAKLVIDYLAKFGSASRQEIDTLLWDKLSDALDEPKKKTKVGNILTKLRRAGQIRNAGSRGAPEWRLVRDDAERSAERNGGSAERN</sequence>
<dbReference type="PANTHER" id="PTHR30595:SF6">
    <property type="entry name" value="SCHLAFEN ALBA-2 DOMAIN-CONTAINING PROTEIN"/>
    <property type="match status" value="1"/>
</dbReference>
<dbReference type="Gene3D" id="3.30.565.60">
    <property type="match status" value="1"/>
</dbReference>
<feature type="compositionally biased region" description="Basic and acidic residues" evidence="1">
    <location>
        <begin position="549"/>
        <end position="560"/>
    </location>
</feature>
<dbReference type="OrthoDB" id="9805115at2"/>
<evidence type="ECO:0000313" key="3">
    <source>
        <dbReference type="EMBL" id="PCF93533.1"/>
    </source>
</evidence>
<organism evidence="3 4">
    <name type="scientific">Vreelandella nigrificans</name>
    <dbReference type="NCBI Taxonomy" id="2042704"/>
    <lineage>
        <taxon>Bacteria</taxon>
        <taxon>Pseudomonadati</taxon>
        <taxon>Pseudomonadota</taxon>
        <taxon>Gammaproteobacteria</taxon>
        <taxon>Oceanospirillales</taxon>
        <taxon>Halomonadaceae</taxon>
        <taxon>Vreelandella</taxon>
    </lineage>
</organism>
<dbReference type="InterPro" id="IPR038475">
    <property type="entry name" value="RecG_C_sf"/>
</dbReference>
<accession>A0A2A4HHI7</accession>
<dbReference type="Gene3D" id="3.30.950.30">
    <property type="entry name" value="Schlafen, AAA domain"/>
    <property type="match status" value="1"/>
</dbReference>
<protein>
    <submittedName>
        <fullName evidence="3">Transcriptional regulator</fullName>
    </submittedName>
</protein>
<evidence type="ECO:0000256" key="1">
    <source>
        <dbReference type="SAM" id="MobiDB-lite"/>
    </source>
</evidence>
<comment type="caution">
    <text evidence="3">The sequence shown here is derived from an EMBL/GenBank/DDBJ whole genome shotgun (WGS) entry which is preliminary data.</text>
</comment>
<proteinExistence type="predicted"/>
<evidence type="ECO:0000259" key="2">
    <source>
        <dbReference type="Pfam" id="PF04326"/>
    </source>
</evidence>
<gene>
    <name evidence="3" type="ORF">CPA45_21920</name>
</gene>
<dbReference type="Pfam" id="PF13749">
    <property type="entry name" value="HATPase_c_4"/>
    <property type="match status" value="1"/>
</dbReference>
<dbReference type="Proteomes" id="UP000218677">
    <property type="component" value="Unassembled WGS sequence"/>
</dbReference>
<dbReference type="InterPro" id="IPR038461">
    <property type="entry name" value="Schlafen_AlbA_2_dom_sf"/>
</dbReference>
<dbReference type="AlphaFoldDB" id="A0A2A4HHI7"/>
<feature type="domain" description="Schlafen AlbA-2" evidence="2">
    <location>
        <begin position="18"/>
        <end position="137"/>
    </location>
</feature>
<evidence type="ECO:0000313" key="4">
    <source>
        <dbReference type="Proteomes" id="UP000218677"/>
    </source>
</evidence>
<name>A0A2A4HHI7_9GAMM</name>
<dbReference type="InterPro" id="IPR007421">
    <property type="entry name" value="Schlafen_AlbA_2_dom"/>
</dbReference>
<dbReference type="EMBL" id="NWUX01000038">
    <property type="protein sequence ID" value="PCF93533.1"/>
    <property type="molecule type" value="Genomic_DNA"/>
</dbReference>
<dbReference type="PANTHER" id="PTHR30595">
    <property type="entry name" value="GLPR-RELATED TRANSCRIPTIONAL REPRESSOR"/>
    <property type="match status" value="1"/>
</dbReference>